<dbReference type="Pfam" id="PF00038">
    <property type="entry name" value="Filament"/>
    <property type="match status" value="1"/>
</dbReference>
<proteinExistence type="predicted"/>
<dbReference type="PANTHER" id="PTHR45616">
    <property type="entry name" value="GATA-TYPE DOMAIN-CONTAINING PROTEIN"/>
    <property type="match status" value="1"/>
</dbReference>
<evidence type="ECO:0000313" key="7">
    <source>
        <dbReference type="EMBL" id="KAJ8797947.1"/>
    </source>
</evidence>
<keyword evidence="1" id="KW-0416">Keratin</keyword>
<feature type="compositionally biased region" description="Gly residues" evidence="5">
    <location>
        <begin position="47"/>
        <end position="56"/>
    </location>
</feature>
<evidence type="ECO:0000256" key="3">
    <source>
        <dbReference type="ARBA" id="ARBA00023054"/>
    </source>
</evidence>
<evidence type="ECO:0000256" key="5">
    <source>
        <dbReference type="SAM" id="MobiDB-lite"/>
    </source>
</evidence>
<name>A0AB34I3W1_ESCRO</name>
<feature type="coiled-coil region" evidence="4">
    <location>
        <begin position="143"/>
        <end position="184"/>
    </location>
</feature>
<accession>A0AB34I3W1</accession>
<dbReference type="EMBL" id="JAIQCJ010000117">
    <property type="protein sequence ID" value="KAJ8797947.1"/>
    <property type="molecule type" value="Genomic_DNA"/>
</dbReference>
<dbReference type="GO" id="GO:0031424">
    <property type="term" value="P:keratinization"/>
    <property type="evidence" value="ECO:0007669"/>
    <property type="project" value="TreeGrafter"/>
</dbReference>
<dbReference type="PROSITE" id="PS51842">
    <property type="entry name" value="IF_ROD_2"/>
    <property type="match status" value="1"/>
</dbReference>
<dbReference type="Pfam" id="PF16208">
    <property type="entry name" value="Keratin_2_head"/>
    <property type="match status" value="1"/>
</dbReference>
<gene>
    <name evidence="7" type="ORF">J1605_001683</name>
</gene>
<feature type="compositionally biased region" description="Polar residues" evidence="5">
    <location>
        <begin position="35"/>
        <end position="46"/>
    </location>
</feature>
<keyword evidence="3 4" id="KW-0175">Coiled coil</keyword>
<feature type="domain" description="IF rod" evidence="6">
    <location>
        <begin position="97"/>
        <end position="315"/>
    </location>
</feature>
<protein>
    <recommendedName>
        <fullName evidence="6">IF rod domain-containing protein</fullName>
    </recommendedName>
</protein>
<feature type="compositionally biased region" description="Low complexity" evidence="5">
    <location>
        <begin position="1"/>
        <end position="22"/>
    </location>
</feature>
<reference evidence="7 8" key="1">
    <citation type="submission" date="2022-11" db="EMBL/GenBank/DDBJ databases">
        <title>Whole genome sequence of Eschrichtius robustus ER-17-0199.</title>
        <authorList>
            <person name="Bruniche-Olsen A."/>
            <person name="Black A.N."/>
            <person name="Fields C.J."/>
            <person name="Walden K."/>
            <person name="Dewoody J.A."/>
        </authorList>
    </citation>
    <scope>NUCLEOTIDE SEQUENCE [LARGE SCALE GENOMIC DNA]</scope>
    <source>
        <strain evidence="7">ER-17-0199</strain>
        <tissue evidence="7">Blubber</tissue>
    </source>
</reference>
<comment type="caution">
    <text evidence="7">The sequence shown here is derived from an EMBL/GenBank/DDBJ whole genome shotgun (WGS) entry which is preliminary data.</text>
</comment>
<evidence type="ECO:0000256" key="1">
    <source>
        <dbReference type="ARBA" id="ARBA00022744"/>
    </source>
</evidence>
<evidence type="ECO:0000256" key="4">
    <source>
        <dbReference type="SAM" id="Coils"/>
    </source>
</evidence>
<dbReference type="Proteomes" id="UP001159641">
    <property type="component" value="Unassembled WGS sequence"/>
</dbReference>
<dbReference type="PRINTS" id="PR01276">
    <property type="entry name" value="TYPE2KERATIN"/>
</dbReference>
<feature type="region of interest" description="Disordered" evidence="5">
    <location>
        <begin position="1"/>
        <end position="59"/>
    </location>
</feature>
<feature type="coiled-coil region" evidence="4">
    <location>
        <begin position="83"/>
        <end position="110"/>
    </location>
</feature>
<dbReference type="GO" id="GO:0005615">
    <property type="term" value="C:extracellular space"/>
    <property type="evidence" value="ECO:0007669"/>
    <property type="project" value="TreeGrafter"/>
</dbReference>
<keyword evidence="2" id="KW-0403">Intermediate filament</keyword>
<evidence type="ECO:0000256" key="2">
    <source>
        <dbReference type="ARBA" id="ARBA00022754"/>
    </source>
</evidence>
<keyword evidence="8" id="KW-1185">Reference proteome</keyword>
<dbReference type="AlphaFoldDB" id="A0AB34I3W1"/>
<dbReference type="Gene3D" id="1.20.5.1160">
    <property type="entry name" value="Vasodilator-stimulated phosphoprotein"/>
    <property type="match status" value="1"/>
</dbReference>
<sequence length="315" mass="35046">MSRQASYSQQSCRSSSGGRHQGFSGHSAVVAGRSRVTSTKPSSASRSGGGGGGFPGGIQEVTVNQSFLQPLNVKSDPQIGQVKAQEREQIKTLNKQVRFLEQQNKVLQTKWSLLQEQDSGPNTDNCKPEPFFENYISSLRAFLDGLHVEKDKLHEELRSVEETVEDFKKRYEEEINKCTVAENDFVVLKKLKGPSPTSHPRAQLNRDTDAAYMTKVELEAKVDSVTDELNFPKALYDALSLLCIPKPCDPPASRLLEKNELSQMQSDTRDTSVVLSTENNRCIMAEVHSQYEAIDQRSKAEAEALYQTKTGDTIT</sequence>
<dbReference type="SMART" id="SM01391">
    <property type="entry name" value="Filament"/>
    <property type="match status" value="1"/>
</dbReference>
<organism evidence="7 8">
    <name type="scientific">Eschrichtius robustus</name>
    <name type="common">California gray whale</name>
    <name type="synonym">Eschrichtius gibbosus</name>
    <dbReference type="NCBI Taxonomy" id="9764"/>
    <lineage>
        <taxon>Eukaryota</taxon>
        <taxon>Metazoa</taxon>
        <taxon>Chordata</taxon>
        <taxon>Craniata</taxon>
        <taxon>Vertebrata</taxon>
        <taxon>Euteleostomi</taxon>
        <taxon>Mammalia</taxon>
        <taxon>Eutheria</taxon>
        <taxon>Laurasiatheria</taxon>
        <taxon>Artiodactyla</taxon>
        <taxon>Whippomorpha</taxon>
        <taxon>Cetacea</taxon>
        <taxon>Mysticeti</taxon>
        <taxon>Eschrichtiidae</taxon>
        <taxon>Eschrichtius</taxon>
    </lineage>
</organism>
<dbReference type="InterPro" id="IPR003054">
    <property type="entry name" value="Keratin_II"/>
</dbReference>
<evidence type="ECO:0000313" key="8">
    <source>
        <dbReference type="Proteomes" id="UP001159641"/>
    </source>
</evidence>
<dbReference type="InterPro" id="IPR039008">
    <property type="entry name" value="IF_rod_dom"/>
</dbReference>
<evidence type="ECO:0000259" key="6">
    <source>
        <dbReference type="PROSITE" id="PS51842"/>
    </source>
</evidence>
<dbReference type="PANTHER" id="PTHR45616:SF45">
    <property type="entry name" value="IF ROD DOMAIN-CONTAINING PROTEIN"/>
    <property type="match status" value="1"/>
</dbReference>
<dbReference type="GO" id="GO:0045109">
    <property type="term" value="P:intermediate filament organization"/>
    <property type="evidence" value="ECO:0007669"/>
    <property type="project" value="TreeGrafter"/>
</dbReference>
<dbReference type="GO" id="GO:0030280">
    <property type="term" value="F:structural constituent of skin epidermis"/>
    <property type="evidence" value="ECO:0007669"/>
    <property type="project" value="TreeGrafter"/>
</dbReference>
<dbReference type="InterPro" id="IPR032444">
    <property type="entry name" value="Keratin_2_head"/>
</dbReference>
<dbReference type="GO" id="GO:0045095">
    <property type="term" value="C:keratin filament"/>
    <property type="evidence" value="ECO:0007669"/>
    <property type="project" value="InterPro"/>
</dbReference>